<comment type="catalytic activity">
    <reaction evidence="9">
        <text>L-seryl-[protein] + ATP = O-phospho-L-seryl-[protein] + ADP + H(+)</text>
        <dbReference type="Rhea" id="RHEA:17989"/>
        <dbReference type="Rhea" id="RHEA-COMP:9863"/>
        <dbReference type="Rhea" id="RHEA-COMP:11604"/>
        <dbReference type="ChEBI" id="CHEBI:15378"/>
        <dbReference type="ChEBI" id="CHEBI:29999"/>
        <dbReference type="ChEBI" id="CHEBI:30616"/>
        <dbReference type="ChEBI" id="CHEBI:83421"/>
        <dbReference type="ChEBI" id="CHEBI:456216"/>
        <dbReference type="EC" id="2.7.11.1"/>
    </reaction>
</comment>
<sequence>MKDGSTVVFKSRYTVIKKLGKGASGKTYLVEDFHESQNCTKVLKALKCIKLDDNSEAVQKDYEKEAHLLSSLKHPYILRIHESFVDKNRFCIVSEYCEGGDLTNYLKQVKSKGERISEKIIGKWLVQIILATVYMHKNKILHRDLKTSNIFLKNGNIKVGDFGISRSLATTEELATTFIGTPYYMSPEVLKYEGYNNKSDIWSIGIILYELCTQRRAFTGTNLMRVMWQVINDPCPQLPEIYSKELQEVLELMLKKTPQERPSASELLQSNAVHSYLRDLYKEIIIHMQNELSDEIGRMGANLICKKFKVHNPKKYVCLVFYSLLMSFEEFISLPDSVLHKQQSIENTEKFSIQLNEEIEESVEHSEDQYLTPRQKIKLNKATESDRTTAVLRDLAEQLTHTRNSLNSTMETQLFTWQKGYPSLNHIWPTIQIPTEKLLNELKKPLFRKNKQ</sequence>
<accession>A0AA85BLA7</accession>
<evidence type="ECO:0000256" key="2">
    <source>
        <dbReference type="ARBA" id="ARBA00012513"/>
    </source>
</evidence>
<evidence type="ECO:0000256" key="7">
    <source>
        <dbReference type="ARBA" id="ARBA00022840"/>
    </source>
</evidence>
<dbReference type="GO" id="GO:0004674">
    <property type="term" value="F:protein serine/threonine kinase activity"/>
    <property type="evidence" value="ECO:0007669"/>
    <property type="project" value="UniProtKB-KW"/>
</dbReference>
<evidence type="ECO:0000256" key="9">
    <source>
        <dbReference type="ARBA" id="ARBA00048679"/>
    </source>
</evidence>
<comment type="similarity">
    <text evidence="1">Belongs to the protein kinase superfamily. NEK Ser/Thr protein kinase family. NIMA subfamily.</text>
</comment>
<keyword evidence="4" id="KW-0808">Transferase</keyword>
<dbReference type="CDD" id="cd08215">
    <property type="entry name" value="STKc_Nek"/>
    <property type="match status" value="1"/>
</dbReference>
<proteinExistence type="inferred from homology"/>
<dbReference type="Gene3D" id="3.30.200.20">
    <property type="entry name" value="Phosphorylase Kinase, domain 1"/>
    <property type="match status" value="1"/>
</dbReference>
<dbReference type="PANTHER" id="PTHR44899">
    <property type="entry name" value="CAMK FAMILY PROTEIN KINASE"/>
    <property type="match status" value="1"/>
</dbReference>
<dbReference type="SMART" id="SM00220">
    <property type="entry name" value="S_TKc"/>
    <property type="match status" value="1"/>
</dbReference>
<dbReference type="InterPro" id="IPR008271">
    <property type="entry name" value="Ser/Thr_kinase_AS"/>
</dbReference>
<organism evidence="11 12">
    <name type="scientific">Schistosoma mattheei</name>
    <dbReference type="NCBI Taxonomy" id="31246"/>
    <lineage>
        <taxon>Eukaryota</taxon>
        <taxon>Metazoa</taxon>
        <taxon>Spiralia</taxon>
        <taxon>Lophotrochozoa</taxon>
        <taxon>Platyhelminthes</taxon>
        <taxon>Trematoda</taxon>
        <taxon>Digenea</taxon>
        <taxon>Strigeidida</taxon>
        <taxon>Schistosomatoidea</taxon>
        <taxon>Schistosomatidae</taxon>
        <taxon>Schistosoma</taxon>
    </lineage>
</organism>
<evidence type="ECO:0000256" key="8">
    <source>
        <dbReference type="ARBA" id="ARBA00047899"/>
    </source>
</evidence>
<protein>
    <recommendedName>
        <fullName evidence="2">non-specific serine/threonine protein kinase</fullName>
        <ecNumber evidence="2">2.7.11.1</ecNumber>
    </recommendedName>
</protein>
<dbReference type="EC" id="2.7.11.1" evidence="2"/>
<keyword evidence="7" id="KW-0067">ATP-binding</keyword>
<evidence type="ECO:0000256" key="6">
    <source>
        <dbReference type="ARBA" id="ARBA00022777"/>
    </source>
</evidence>
<dbReference type="Pfam" id="PF00069">
    <property type="entry name" value="Pkinase"/>
    <property type="match status" value="1"/>
</dbReference>
<keyword evidence="3" id="KW-0723">Serine/threonine-protein kinase</keyword>
<keyword evidence="6" id="KW-0418">Kinase</keyword>
<name>A0AA85BLA7_9TREM</name>
<dbReference type="AlphaFoldDB" id="A0AA85BLA7"/>
<evidence type="ECO:0000256" key="5">
    <source>
        <dbReference type="ARBA" id="ARBA00022741"/>
    </source>
</evidence>
<evidence type="ECO:0000256" key="1">
    <source>
        <dbReference type="ARBA" id="ARBA00010886"/>
    </source>
</evidence>
<evidence type="ECO:0000256" key="3">
    <source>
        <dbReference type="ARBA" id="ARBA00022527"/>
    </source>
</evidence>
<keyword evidence="5" id="KW-0547">Nucleotide-binding</keyword>
<dbReference type="InterPro" id="IPR000719">
    <property type="entry name" value="Prot_kinase_dom"/>
</dbReference>
<dbReference type="InterPro" id="IPR001245">
    <property type="entry name" value="Ser-Thr/Tyr_kinase_cat_dom"/>
</dbReference>
<dbReference type="Gene3D" id="1.10.510.10">
    <property type="entry name" value="Transferase(Phosphotransferase) domain 1"/>
    <property type="match status" value="1"/>
</dbReference>
<dbReference type="Proteomes" id="UP000050791">
    <property type="component" value="Unassembled WGS sequence"/>
</dbReference>
<evidence type="ECO:0000259" key="10">
    <source>
        <dbReference type="PROSITE" id="PS50011"/>
    </source>
</evidence>
<dbReference type="PRINTS" id="PR00109">
    <property type="entry name" value="TYRKINASE"/>
</dbReference>
<feature type="domain" description="Protein kinase" evidence="10">
    <location>
        <begin position="13"/>
        <end position="277"/>
    </location>
</feature>
<dbReference type="InterPro" id="IPR051131">
    <property type="entry name" value="NEK_Ser/Thr_kinase_NIMA"/>
</dbReference>
<dbReference type="SUPFAM" id="SSF56112">
    <property type="entry name" value="Protein kinase-like (PK-like)"/>
    <property type="match status" value="1"/>
</dbReference>
<evidence type="ECO:0000313" key="11">
    <source>
        <dbReference type="Proteomes" id="UP000050791"/>
    </source>
</evidence>
<evidence type="ECO:0000256" key="4">
    <source>
        <dbReference type="ARBA" id="ARBA00022679"/>
    </source>
</evidence>
<dbReference type="PROSITE" id="PS50011">
    <property type="entry name" value="PROTEIN_KINASE_DOM"/>
    <property type="match status" value="1"/>
</dbReference>
<dbReference type="PANTHER" id="PTHR44899:SF8">
    <property type="entry name" value="NIMA-RELATED KINASE 11"/>
    <property type="match status" value="1"/>
</dbReference>
<reference evidence="12" key="1">
    <citation type="submission" date="2023-11" db="UniProtKB">
        <authorList>
            <consortium name="WormBaseParasite"/>
        </authorList>
    </citation>
    <scope>IDENTIFICATION</scope>
</reference>
<dbReference type="WBParaSite" id="SMTH1_5990.1">
    <property type="protein sequence ID" value="SMTH1_5990.1"/>
    <property type="gene ID" value="SMTH1_5990"/>
</dbReference>
<dbReference type="PROSITE" id="PS00108">
    <property type="entry name" value="PROTEIN_KINASE_ST"/>
    <property type="match status" value="1"/>
</dbReference>
<dbReference type="InterPro" id="IPR011009">
    <property type="entry name" value="Kinase-like_dom_sf"/>
</dbReference>
<dbReference type="GO" id="GO:0005524">
    <property type="term" value="F:ATP binding"/>
    <property type="evidence" value="ECO:0007669"/>
    <property type="project" value="UniProtKB-KW"/>
</dbReference>
<evidence type="ECO:0000313" key="12">
    <source>
        <dbReference type="WBParaSite" id="SMTH1_5990.1"/>
    </source>
</evidence>
<comment type="catalytic activity">
    <reaction evidence="8">
        <text>L-threonyl-[protein] + ATP = O-phospho-L-threonyl-[protein] + ADP + H(+)</text>
        <dbReference type="Rhea" id="RHEA:46608"/>
        <dbReference type="Rhea" id="RHEA-COMP:11060"/>
        <dbReference type="Rhea" id="RHEA-COMP:11605"/>
        <dbReference type="ChEBI" id="CHEBI:15378"/>
        <dbReference type="ChEBI" id="CHEBI:30013"/>
        <dbReference type="ChEBI" id="CHEBI:30616"/>
        <dbReference type="ChEBI" id="CHEBI:61977"/>
        <dbReference type="ChEBI" id="CHEBI:456216"/>
        <dbReference type="EC" id="2.7.11.1"/>
    </reaction>
</comment>